<name>A0A1Q5UFA1_9EURO</name>
<proteinExistence type="predicted"/>
<evidence type="ECO:0000256" key="1">
    <source>
        <dbReference type="SAM" id="MobiDB-lite"/>
    </source>
</evidence>
<dbReference type="AlphaFoldDB" id="A0A1Q5UFA1"/>
<dbReference type="Proteomes" id="UP000186955">
    <property type="component" value="Unassembled WGS sequence"/>
</dbReference>
<comment type="caution">
    <text evidence="2">The sequence shown here is derived from an EMBL/GenBank/DDBJ whole genome shotgun (WGS) entry which is preliminary data.</text>
</comment>
<evidence type="ECO:0000313" key="2">
    <source>
        <dbReference type="EMBL" id="OKP11133.1"/>
    </source>
</evidence>
<reference evidence="2 3" key="1">
    <citation type="submission" date="2016-10" db="EMBL/GenBank/DDBJ databases">
        <title>Genome sequence of the ascomycete fungus Penicillium subrubescens.</title>
        <authorList>
            <person name="De Vries R.P."/>
            <person name="Peng M."/>
            <person name="Dilokpimol A."/>
            <person name="Hilden K."/>
            <person name="Makela M.R."/>
            <person name="Grigoriev I."/>
            <person name="Riley R."/>
            <person name="Granchi Z."/>
        </authorList>
    </citation>
    <scope>NUCLEOTIDE SEQUENCE [LARGE SCALE GENOMIC DNA]</scope>
    <source>
        <strain evidence="2 3">CBS 132785</strain>
    </source>
</reference>
<protein>
    <recommendedName>
        <fullName evidence="4">BTB domain-containing protein</fullName>
    </recommendedName>
</protein>
<gene>
    <name evidence="2" type="ORF">PENSUB_3354</name>
</gene>
<keyword evidence="3" id="KW-1185">Reference proteome</keyword>
<evidence type="ECO:0008006" key="4">
    <source>
        <dbReference type="Google" id="ProtNLM"/>
    </source>
</evidence>
<dbReference type="EMBL" id="MNBE01000298">
    <property type="protein sequence ID" value="OKP11133.1"/>
    <property type="molecule type" value="Genomic_DNA"/>
</dbReference>
<sequence length="552" mass="62036">MASGSQPALPLTPPARSARTSAEFNEFPGLHPPEKPNTSLLRPRESRPSDKSSPSSPIIVSPSGDVILKYTKPSSGDSYYWKVDSRMLKENSPYFRVLLDPTKRFVEGQFFAQQLSESSGSGFLPIVVVPATPFTELYGVDALELFLQILCLESLASDENDDEDEGLETVFSFNLKAQPLSLIARLVDIADYYNSPYPVLDALHLLDYSLGKGKSRLQKFSESTLKMSEDRIRQTIVVANFLNQEYIAKVMTHALVIAGSRRWVHSPQVPEGPYLRWQHLSNGLEGMAQPHRTMNVVYGKKDTMTDHYSLEELYYRRQCVLNTITDLQAYFLRKYGALESDEPMPTTSKAVPHHTTHQHRVFQCRAGLGNASQCDLFHLGQMTRFFALRAKSIFIGSTLIDPEFSPPGAEHGDDNEEQPSPGLHISSLIVSLKKHPDYQIDLNHQACGVKRRLLPILDGIEKFVMDARGMLGVVPSIWDQPENRQRLQWKSDTLFAEEVCIILNQITYLQFGPKGAAATAKGGSYSSRSLSQEDYARALFTAKKRKWEPDTF</sequence>
<accession>A0A1Q5UFA1</accession>
<organism evidence="2 3">
    <name type="scientific">Penicillium subrubescens</name>
    <dbReference type="NCBI Taxonomy" id="1316194"/>
    <lineage>
        <taxon>Eukaryota</taxon>
        <taxon>Fungi</taxon>
        <taxon>Dikarya</taxon>
        <taxon>Ascomycota</taxon>
        <taxon>Pezizomycotina</taxon>
        <taxon>Eurotiomycetes</taxon>
        <taxon>Eurotiomycetidae</taxon>
        <taxon>Eurotiales</taxon>
        <taxon>Aspergillaceae</taxon>
        <taxon>Penicillium</taxon>
    </lineage>
</organism>
<feature type="region of interest" description="Disordered" evidence="1">
    <location>
        <begin position="1"/>
        <end position="57"/>
    </location>
</feature>
<evidence type="ECO:0000313" key="3">
    <source>
        <dbReference type="Proteomes" id="UP000186955"/>
    </source>
</evidence>